<dbReference type="Proteomes" id="UP001626628">
    <property type="component" value="Chromosome"/>
</dbReference>
<keyword evidence="1" id="KW-0472">Membrane</keyword>
<keyword evidence="1" id="KW-0812">Transmembrane</keyword>
<keyword evidence="3" id="KW-1185">Reference proteome</keyword>
<evidence type="ECO:0000256" key="1">
    <source>
        <dbReference type="SAM" id="Phobius"/>
    </source>
</evidence>
<keyword evidence="1" id="KW-1133">Transmembrane helix</keyword>
<proteinExistence type="predicted"/>
<organism evidence="2 3">
    <name type="scientific">Streptomyces sirii</name>
    <dbReference type="NCBI Taxonomy" id="3127701"/>
    <lineage>
        <taxon>Bacteria</taxon>
        <taxon>Bacillati</taxon>
        <taxon>Actinomycetota</taxon>
        <taxon>Actinomycetes</taxon>
        <taxon>Kitasatosporales</taxon>
        <taxon>Streptomycetaceae</taxon>
        <taxon>Streptomyces</taxon>
    </lineage>
</organism>
<accession>A0ABZ2QR33</accession>
<dbReference type="EMBL" id="CP147982">
    <property type="protein sequence ID" value="WXK79018.1"/>
    <property type="molecule type" value="Genomic_DNA"/>
</dbReference>
<evidence type="ECO:0000313" key="3">
    <source>
        <dbReference type="Proteomes" id="UP001626628"/>
    </source>
</evidence>
<dbReference type="RefSeq" id="WP_399148218.1">
    <property type="nucleotide sequence ID" value="NZ_CP147982.1"/>
</dbReference>
<feature type="transmembrane region" description="Helical" evidence="1">
    <location>
        <begin position="35"/>
        <end position="57"/>
    </location>
</feature>
<name>A0ABZ2QR33_9ACTN</name>
<protein>
    <submittedName>
        <fullName evidence="2">Uncharacterized protein</fullName>
    </submittedName>
</protein>
<sequence length="73" mass="7683">MMRHPFEPGRLISGLTALTLGTAYGLDALGIGRAPGPWLFLALPAGLLLSGITAALWTTLRRRTRPADGADTP</sequence>
<gene>
    <name evidence="2" type="ORF">WAB15_25215</name>
</gene>
<reference evidence="2 3" key="1">
    <citation type="submission" date="2024-03" db="EMBL/GenBank/DDBJ databases">
        <title>The complete genome of Streptomyces sirii sp.nov.</title>
        <authorList>
            <person name="Zakalyukina Y.V."/>
            <person name="Belik A.R."/>
            <person name="Biryukov M.V."/>
            <person name="Baturina O.A."/>
            <person name="Kabilov M.R."/>
        </authorList>
    </citation>
    <scope>NUCLEOTIDE SEQUENCE [LARGE SCALE GENOMIC DNA]</scope>
    <source>
        <strain evidence="2 3">BP-8</strain>
    </source>
</reference>
<evidence type="ECO:0000313" key="2">
    <source>
        <dbReference type="EMBL" id="WXK79018.1"/>
    </source>
</evidence>